<gene>
    <name evidence="3" type="ORF">CJD36_012600</name>
</gene>
<name>A0A2S7SV83_9BACT</name>
<proteinExistence type="predicted"/>
<dbReference type="Pfam" id="PF07494">
    <property type="entry name" value="Reg_prop"/>
    <property type="match status" value="5"/>
</dbReference>
<evidence type="ECO:0008006" key="5">
    <source>
        <dbReference type="Google" id="ProtNLM"/>
    </source>
</evidence>
<dbReference type="PROSITE" id="PS51257">
    <property type="entry name" value="PROKAR_LIPOPROTEIN"/>
    <property type="match status" value="1"/>
</dbReference>
<sequence length="378" mass="41512">MRRVYYVLFLLFLMSSCKGQVKTSVQLQNGGKPKLERTQGTGKYAPVGCGLEDKAGNLWFGTNGEGVYRYNPSSETFINFTEKDGLTSSKVWGLAEDKNGNIWLCTEGGVCRYDGKVFTGINVAATDGLSFIPGSGHGAGTAVTTVWRIFKDGKGDLWFGTSGDGVYRYNGSSFTHFLHNDGVVNNAGIRLNAVTSMLQDRAGNMWFSTWFEGLCRYDGKSITSFKPNGEVWFASLLEDKHGNIWAGRRSHGVCRYDPSAPVVKGGEMFTNVLQKGIFDSCCVNGIAEDKVGNIWFATEAEDMTKRESTGGVWRYDPSVEAGSVSAAFKNYTTDDGLTNNAVFSVTVDRWGKLWFGTRGMGLCSYDPSATKRFVDYTE</sequence>
<evidence type="ECO:0000313" key="3">
    <source>
        <dbReference type="EMBL" id="PQJ10803.1"/>
    </source>
</evidence>
<keyword evidence="2" id="KW-0732">Signal</keyword>
<accession>A0A2S7SV83</accession>
<dbReference type="InterPro" id="IPR015943">
    <property type="entry name" value="WD40/YVTN_repeat-like_dom_sf"/>
</dbReference>
<feature type="signal peptide" evidence="2">
    <location>
        <begin position="1"/>
        <end position="19"/>
    </location>
</feature>
<keyword evidence="4" id="KW-1185">Reference proteome</keyword>
<organism evidence="3 4">
    <name type="scientific">Flavipsychrobacter stenotrophus</name>
    <dbReference type="NCBI Taxonomy" id="2077091"/>
    <lineage>
        <taxon>Bacteria</taxon>
        <taxon>Pseudomonadati</taxon>
        <taxon>Bacteroidota</taxon>
        <taxon>Chitinophagia</taxon>
        <taxon>Chitinophagales</taxon>
        <taxon>Chitinophagaceae</taxon>
        <taxon>Flavipsychrobacter</taxon>
    </lineage>
</organism>
<dbReference type="EMBL" id="PPSL01000003">
    <property type="protein sequence ID" value="PQJ10803.1"/>
    <property type="molecule type" value="Genomic_DNA"/>
</dbReference>
<dbReference type="InterPro" id="IPR011110">
    <property type="entry name" value="Reg_prop"/>
</dbReference>
<protein>
    <recommendedName>
        <fullName evidence="5">Histidine kinase</fullName>
    </recommendedName>
</protein>
<dbReference type="GO" id="GO:0000155">
    <property type="term" value="F:phosphorelay sensor kinase activity"/>
    <property type="evidence" value="ECO:0007669"/>
    <property type="project" value="TreeGrafter"/>
</dbReference>
<keyword evidence="1" id="KW-0597">Phosphoprotein</keyword>
<evidence type="ECO:0000313" key="4">
    <source>
        <dbReference type="Proteomes" id="UP000239872"/>
    </source>
</evidence>
<evidence type="ECO:0000256" key="1">
    <source>
        <dbReference type="ARBA" id="ARBA00022553"/>
    </source>
</evidence>
<evidence type="ECO:0000256" key="2">
    <source>
        <dbReference type="SAM" id="SignalP"/>
    </source>
</evidence>
<comment type="caution">
    <text evidence="3">The sequence shown here is derived from an EMBL/GenBank/DDBJ whole genome shotgun (WGS) entry which is preliminary data.</text>
</comment>
<dbReference type="SUPFAM" id="SSF63829">
    <property type="entry name" value="Calcium-dependent phosphotriesterase"/>
    <property type="match status" value="2"/>
</dbReference>
<dbReference type="Proteomes" id="UP000239872">
    <property type="component" value="Unassembled WGS sequence"/>
</dbReference>
<feature type="chain" id="PRO_5015449408" description="Histidine kinase" evidence="2">
    <location>
        <begin position="20"/>
        <end position="378"/>
    </location>
</feature>
<dbReference type="PANTHER" id="PTHR43547:SF2">
    <property type="entry name" value="HYBRID SIGNAL TRANSDUCTION HISTIDINE KINASE C"/>
    <property type="match status" value="1"/>
</dbReference>
<dbReference type="Gene3D" id="2.130.10.10">
    <property type="entry name" value="YVTN repeat-like/Quinoprotein amine dehydrogenase"/>
    <property type="match status" value="4"/>
</dbReference>
<dbReference type="AlphaFoldDB" id="A0A2S7SV83"/>
<reference evidence="3 4" key="1">
    <citation type="submission" date="2018-01" db="EMBL/GenBank/DDBJ databases">
        <title>A novel member of the phylum Bacteroidetes isolated from glacier ice.</title>
        <authorList>
            <person name="Liu Q."/>
            <person name="Xin Y.-H."/>
        </authorList>
    </citation>
    <scope>NUCLEOTIDE SEQUENCE [LARGE SCALE GENOMIC DNA]</scope>
    <source>
        <strain evidence="3 4">RB1R16</strain>
    </source>
</reference>
<dbReference type="PANTHER" id="PTHR43547">
    <property type="entry name" value="TWO-COMPONENT HISTIDINE KINASE"/>
    <property type="match status" value="1"/>
</dbReference>